<dbReference type="GO" id="GO:0006281">
    <property type="term" value="P:DNA repair"/>
    <property type="evidence" value="ECO:0007669"/>
    <property type="project" value="InterPro"/>
</dbReference>
<keyword evidence="2" id="KW-1133">Transmembrane helix</keyword>
<feature type="region of interest" description="Disordered" evidence="1">
    <location>
        <begin position="140"/>
        <end position="174"/>
    </location>
</feature>
<feature type="compositionally biased region" description="Polar residues" evidence="1">
    <location>
        <begin position="58"/>
        <end position="70"/>
    </location>
</feature>
<dbReference type="Proteomes" id="UP000315395">
    <property type="component" value="Chromosome"/>
</dbReference>
<feature type="domain" description="Helix-hairpin-helix DNA-binding motif class 1" evidence="3">
    <location>
        <begin position="294"/>
        <end position="313"/>
    </location>
</feature>
<keyword evidence="5" id="KW-1185">Reference proteome</keyword>
<gene>
    <name evidence="4" type="ORF">FNH13_06650</name>
</gene>
<dbReference type="PANTHER" id="PTHR21180">
    <property type="entry name" value="ENDONUCLEASE/EXONUCLEASE/PHOSPHATASE FAMILY DOMAIN-CONTAINING PROTEIN 1"/>
    <property type="match status" value="1"/>
</dbReference>
<organism evidence="4 5">
    <name type="scientific">Ornithinimicrobium ciconiae</name>
    <dbReference type="NCBI Taxonomy" id="2594265"/>
    <lineage>
        <taxon>Bacteria</taxon>
        <taxon>Bacillati</taxon>
        <taxon>Actinomycetota</taxon>
        <taxon>Actinomycetes</taxon>
        <taxon>Micrococcales</taxon>
        <taxon>Ornithinimicrobiaceae</taxon>
        <taxon>Ornithinimicrobium</taxon>
    </lineage>
</organism>
<dbReference type="NCBIfam" id="TIGR00426">
    <property type="entry name" value="competence protein ComEA helix-hairpin-helix repeat region"/>
    <property type="match status" value="1"/>
</dbReference>
<keyword evidence="4" id="KW-0238">DNA-binding</keyword>
<sequence>MGEQDRLAELLERATRERRGDDHNRSEDDLPSRPRAGPPGEVLLEGWLEEDDDRQWSAEPSDTADSSEQVTGGEWLPPDPGRHRTDGARPPVLTVPRSLRSVTLGVRPLAVLALLVVALAAAGIFGLRWWQAERGSTPQPLAPLAAQAPASPRQGDAAAATAGSAGTTGASEEGMPTGQAVGEVAGAPTASELLVHVAGEVRSPGVVRLEPGARVHDALAAAGGLAPDADTSRLNLARTVADGERIWVPRPGEDVPEVIDSSGAAPGDHAGGGSAPAPGAGADQQIDINTADQALLEELPGVGPVTATAIIQWRTEHGRFSTPDELLEVSGIGEATLEKLRPHVTL</sequence>
<dbReference type="RefSeq" id="WP_143782742.1">
    <property type="nucleotide sequence ID" value="NZ_CP041616.1"/>
</dbReference>
<dbReference type="Pfam" id="PF10531">
    <property type="entry name" value="SLBB"/>
    <property type="match status" value="1"/>
</dbReference>
<dbReference type="EMBL" id="CP041616">
    <property type="protein sequence ID" value="QDO88067.1"/>
    <property type="molecule type" value="Genomic_DNA"/>
</dbReference>
<dbReference type="InterPro" id="IPR019554">
    <property type="entry name" value="Soluble_ligand-bd"/>
</dbReference>
<evidence type="ECO:0000256" key="1">
    <source>
        <dbReference type="SAM" id="MobiDB-lite"/>
    </source>
</evidence>
<protein>
    <submittedName>
        <fullName evidence="4">ComEA family DNA-binding protein</fullName>
    </submittedName>
</protein>
<dbReference type="KEGG" id="orz:FNH13_06650"/>
<feature type="region of interest" description="Disordered" evidence="1">
    <location>
        <begin position="248"/>
        <end position="283"/>
    </location>
</feature>
<feature type="region of interest" description="Disordered" evidence="1">
    <location>
        <begin position="1"/>
        <end position="93"/>
    </location>
</feature>
<feature type="transmembrane region" description="Helical" evidence="2">
    <location>
        <begin position="109"/>
        <end position="130"/>
    </location>
</feature>
<dbReference type="SMART" id="SM00278">
    <property type="entry name" value="HhH1"/>
    <property type="match status" value="2"/>
</dbReference>
<feature type="domain" description="Helix-hairpin-helix DNA-binding motif class 1" evidence="3">
    <location>
        <begin position="324"/>
        <end position="343"/>
    </location>
</feature>
<name>A0A516G958_9MICO</name>
<evidence type="ECO:0000256" key="2">
    <source>
        <dbReference type="SAM" id="Phobius"/>
    </source>
</evidence>
<dbReference type="GO" id="GO:0003677">
    <property type="term" value="F:DNA binding"/>
    <property type="evidence" value="ECO:0007669"/>
    <property type="project" value="UniProtKB-KW"/>
</dbReference>
<dbReference type="InterPro" id="IPR051675">
    <property type="entry name" value="Endo/Exo/Phosphatase_dom_1"/>
</dbReference>
<dbReference type="GO" id="GO:0015627">
    <property type="term" value="C:type II protein secretion system complex"/>
    <property type="evidence" value="ECO:0007669"/>
    <property type="project" value="TreeGrafter"/>
</dbReference>
<dbReference type="AlphaFoldDB" id="A0A516G958"/>
<dbReference type="InterPro" id="IPR003583">
    <property type="entry name" value="Hlx-hairpin-Hlx_DNA-bd_motif"/>
</dbReference>
<keyword evidence="2" id="KW-0472">Membrane</keyword>
<evidence type="ECO:0000313" key="5">
    <source>
        <dbReference type="Proteomes" id="UP000315395"/>
    </source>
</evidence>
<evidence type="ECO:0000259" key="3">
    <source>
        <dbReference type="SMART" id="SM00278"/>
    </source>
</evidence>
<proteinExistence type="predicted"/>
<feature type="compositionally biased region" description="Low complexity" evidence="1">
    <location>
        <begin position="140"/>
        <end position="171"/>
    </location>
</feature>
<dbReference type="Gene3D" id="1.10.150.320">
    <property type="entry name" value="Photosystem II 12 kDa extrinsic protein"/>
    <property type="match status" value="1"/>
</dbReference>
<dbReference type="InterPro" id="IPR010994">
    <property type="entry name" value="RuvA_2-like"/>
</dbReference>
<dbReference type="PANTHER" id="PTHR21180:SF32">
    <property type="entry name" value="ENDONUCLEASE_EXONUCLEASE_PHOSPHATASE FAMILY DOMAIN-CONTAINING PROTEIN 1"/>
    <property type="match status" value="1"/>
</dbReference>
<dbReference type="GO" id="GO:0015628">
    <property type="term" value="P:protein secretion by the type II secretion system"/>
    <property type="evidence" value="ECO:0007669"/>
    <property type="project" value="TreeGrafter"/>
</dbReference>
<evidence type="ECO:0000313" key="4">
    <source>
        <dbReference type="EMBL" id="QDO88067.1"/>
    </source>
</evidence>
<keyword evidence="2" id="KW-0812">Transmembrane</keyword>
<dbReference type="Gene3D" id="3.10.560.10">
    <property type="entry name" value="Outer membrane lipoprotein wza domain like"/>
    <property type="match status" value="1"/>
</dbReference>
<dbReference type="SUPFAM" id="SSF47781">
    <property type="entry name" value="RuvA domain 2-like"/>
    <property type="match status" value="1"/>
</dbReference>
<accession>A0A516G958</accession>
<dbReference type="OrthoDB" id="9758724at2"/>
<dbReference type="Pfam" id="PF12836">
    <property type="entry name" value="HHH_3"/>
    <property type="match status" value="1"/>
</dbReference>
<dbReference type="InterPro" id="IPR004509">
    <property type="entry name" value="Competence_ComEA_HhH"/>
</dbReference>
<reference evidence="4 5" key="1">
    <citation type="submission" date="2019-07" db="EMBL/GenBank/DDBJ databases">
        <title>complete genome sequencing of Ornithinimicrobium sp. H23M54.</title>
        <authorList>
            <person name="Bae J.-W."/>
            <person name="Lee S.-Y."/>
        </authorList>
    </citation>
    <scope>NUCLEOTIDE SEQUENCE [LARGE SCALE GENOMIC DNA]</scope>
    <source>
        <strain evidence="4 5">H23M54</strain>
    </source>
</reference>
<feature type="compositionally biased region" description="Basic and acidic residues" evidence="1">
    <location>
        <begin position="1"/>
        <end position="32"/>
    </location>
</feature>